<keyword evidence="7" id="KW-0732">Signal</keyword>
<dbReference type="OrthoDB" id="4676at2759"/>
<dbReference type="PANTHER" id="PTHR32494">
    <property type="entry name" value="ALLANTOATE DEIMINASE-RELATED"/>
    <property type="match status" value="1"/>
</dbReference>
<dbReference type="InterPro" id="IPR010158">
    <property type="entry name" value="Amidase_Cbmase"/>
</dbReference>
<keyword evidence="6" id="KW-0464">Manganese</keyword>
<evidence type="ECO:0000313" key="10">
    <source>
        <dbReference type="Proteomes" id="UP001055712"/>
    </source>
</evidence>
<keyword evidence="3" id="KW-0659">Purine metabolism</keyword>
<evidence type="ECO:0000259" key="8">
    <source>
        <dbReference type="Pfam" id="PF07687"/>
    </source>
</evidence>
<dbReference type="SUPFAM" id="SSF55031">
    <property type="entry name" value="Bacterial exopeptidase dimerisation domain"/>
    <property type="match status" value="1"/>
</dbReference>
<evidence type="ECO:0000256" key="1">
    <source>
        <dbReference type="ARBA" id="ARBA00001936"/>
    </source>
</evidence>
<dbReference type="Gene3D" id="3.40.630.10">
    <property type="entry name" value="Zn peptidases"/>
    <property type="match status" value="2"/>
</dbReference>
<dbReference type="Proteomes" id="UP001055712">
    <property type="component" value="Unassembled WGS sequence"/>
</dbReference>
<dbReference type="EMBL" id="SIDB01000012">
    <property type="protein sequence ID" value="KAI3425380.1"/>
    <property type="molecule type" value="Genomic_DNA"/>
</dbReference>
<protein>
    <recommendedName>
        <fullName evidence="8">Peptidase M20 dimerisation domain-containing protein</fullName>
    </recommendedName>
</protein>
<dbReference type="GO" id="GO:0046872">
    <property type="term" value="F:metal ion binding"/>
    <property type="evidence" value="ECO:0007669"/>
    <property type="project" value="UniProtKB-KW"/>
</dbReference>
<evidence type="ECO:0000256" key="5">
    <source>
        <dbReference type="ARBA" id="ARBA00022801"/>
    </source>
</evidence>
<reference evidence="9" key="2">
    <citation type="submission" date="2020-11" db="EMBL/GenBank/DDBJ databases">
        <authorList>
            <person name="Cecchin M."/>
            <person name="Marcolungo L."/>
            <person name="Rossato M."/>
            <person name="Girolomoni L."/>
            <person name="Cosentino E."/>
            <person name="Cuine S."/>
            <person name="Li-Beisson Y."/>
            <person name="Delledonne M."/>
            <person name="Ballottari M."/>
        </authorList>
    </citation>
    <scope>NUCLEOTIDE SEQUENCE</scope>
    <source>
        <strain evidence="9">211/11P</strain>
        <tissue evidence="9">Whole cell</tissue>
    </source>
</reference>
<keyword evidence="4" id="KW-0479">Metal-binding</keyword>
<dbReference type="SUPFAM" id="SSF53187">
    <property type="entry name" value="Zn-dependent exopeptidases"/>
    <property type="match status" value="2"/>
</dbReference>
<keyword evidence="10" id="KW-1185">Reference proteome</keyword>
<proteinExistence type="predicted"/>
<feature type="domain" description="Peptidase M20 dimerisation" evidence="8">
    <location>
        <begin position="301"/>
        <end position="410"/>
    </location>
</feature>
<evidence type="ECO:0000313" key="9">
    <source>
        <dbReference type="EMBL" id="KAI3425380.1"/>
    </source>
</evidence>
<feature type="signal peptide" evidence="7">
    <location>
        <begin position="1"/>
        <end position="19"/>
    </location>
</feature>
<evidence type="ECO:0000256" key="6">
    <source>
        <dbReference type="ARBA" id="ARBA00023211"/>
    </source>
</evidence>
<evidence type="ECO:0000256" key="2">
    <source>
        <dbReference type="ARBA" id="ARBA00011738"/>
    </source>
</evidence>
<organism evidence="9 10">
    <name type="scientific">Chlorella vulgaris</name>
    <name type="common">Green alga</name>
    <dbReference type="NCBI Taxonomy" id="3077"/>
    <lineage>
        <taxon>Eukaryota</taxon>
        <taxon>Viridiplantae</taxon>
        <taxon>Chlorophyta</taxon>
        <taxon>core chlorophytes</taxon>
        <taxon>Trebouxiophyceae</taxon>
        <taxon>Chlorellales</taxon>
        <taxon>Chlorellaceae</taxon>
        <taxon>Chlorella clade</taxon>
        <taxon>Chlorella</taxon>
    </lineage>
</organism>
<dbReference type="InterPro" id="IPR036264">
    <property type="entry name" value="Bact_exopeptidase_dim_dom"/>
</dbReference>
<dbReference type="InterPro" id="IPR002933">
    <property type="entry name" value="Peptidase_M20"/>
</dbReference>
<evidence type="ECO:0000256" key="7">
    <source>
        <dbReference type="SAM" id="SignalP"/>
    </source>
</evidence>
<comment type="cofactor">
    <cofactor evidence="1">
        <name>Mn(2+)</name>
        <dbReference type="ChEBI" id="CHEBI:29035"/>
    </cofactor>
</comment>
<dbReference type="Pfam" id="PF07687">
    <property type="entry name" value="M20_dimer"/>
    <property type="match status" value="1"/>
</dbReference>
<evidence type="ECO:0000256" key="4">
    <source>
        <dbReference type="ARBA" id="ARBA00022723"/>
    </source>
</evidence>
<comment type="subunit">
    <text evidence="2">Homodimer.</text>
</comment>
<accession>A0A9D4YTV7</accession>
<dbReference type="CDD" id="cd03884">
    <property type="entry name" value="M20_bAS"/>
    <property type="match status" value="1"/>
</dbReference>
<gene>
    <name evidence="9" type="ORF">D9Q98_009144</name>
</gene>
<keyword evidence="5" id="KW-0378">Hydrolase</keyword>
<dbReference type="GO" id="GO:0006144">
    <property type="term" value="P:purine nucleobase metabolic process"/>
    <property type="evidence" value="ECO:0007669"/>
    <property type="project" value="UniProtKB-KW"/>
</dbReference>
<reference evidence="9" key="1">
    <citation type="journal article" date="2019" name="Plant J.">
        <title>Chlorella vulgaris genome assembly and annotation reveals the molecular basis for metabolic acclimation to high light conditions.</title>
        <authorList>
            <person name="Cecchin M."/>
            <person name="Marcolungo L."/>
            <person name="Rossato M."/>
            <person name="Girolomoni L."/>
            <person name="Cosentino E."/>
            <person name="Cuine S."/>
            <person name="Li-Beisson Y."/>
            <person name="Delledonne M."/>
            <person name="Ballottari M."/>
        </authorList>
    </citation>
    <scope>NUCLEOTIDE SEQUENCE</scope>
    <source>
        <strain evidence="9">211/11P</strain>
    </source>
</reference>
<sequence>MPTHTGRLVFLLAFAAVAAISLPSPTAAAVDKGGVKLSDKTLYQILYVEPNHYLQSLGNISDIPGSLSRTFLSPAHRRAAGRLRRWMASAGMRTWADQMANVHGIVKAADPEAPTIILGSHYDTVVDGGKFDGALGIIVAISAVKAVLLEAALAKGLVSDAELEQAVDLLHNPRAGIDGGLDLAELLYDQQTAQLISTPVQVVAFSDEEGVRFHSTYLGSRVLTGTLLDHGILTNIDHEGVSVLEALEQAGFDPSPASLRKMAIPHNRIKAYLEVHIEQGPVLQAVGRRLGTVAAIAGQSRLQAEIIGEQGHAGTVPMRVRRDPLAASAEVIGQLERICNGGRHGGDLLSPDLGGDHSLVCTVGSMSIWPNAGNVIPGAANFTLDIRSRWDHNRKQVIQQLRSAMEAVCARRELQCRLYVKNEAAAVESSPELVEGLLAATEEAKGLVDRLLAQARLNAPPPPVAASSPAAATCQAPADGSMQGCADAASDAAIEATSIETADEAAYGSTTGGTAAGGGTGGGAAVLDAAGAATNGSNPLELVSGAGHDAMVFAEVTKMGMLFVRCRDGISHSPLEHVHPDDVAAAAATLYRYLRKQLLMSEN</sequence>
<evidence type="ECO:0000256" key="3">
    <source>
        <dbReference type="ARBA" id="ARBA00022631"/>
    </source>
</evidence>
<dbReference type="PANTHER" id="PTHR32494:SF19">
    <property type="entry name" value="ALLANTOATE DEIMINASE-RELATED"/>
    <property type="match status" value="1"/>
</dbReference>
<comment type="caution">
    <text evidence="9">The sequence shown here is derived from an EMBL/GenBank/DDBJ whole genome shotgun (WGS) entry which is preliminary data.</text>
</comment>
<dbReference type="InterPro" id="IPR011650">
    <property type="entry name" value="Peptidase_M20_dimer"/>
</dbReference>
<dbReference type="AlphaFoldDB" id="A0A9D4YTV7"/>
<dbReference type="Pfam" id="PF01546">
    <property type="entry name" value="Peptidase_M20"/>
    <property type="match status" value="1"/>
</dbReference>
<name>A0A9D4YTV7_CHLVU</name>
<feature type="chain" id="PRO_5039104697" description="Peptidase M20 dimerisation domain-containing protein" evidence="7">
    <location>
        <begin position="20"/>
        <end position="603"/>
    </location>
</feature>
<dbReference type="GO" id="GO:0016813">
    <property type="term" value="F:hydrolase activity, acting on carbon-nitrogen (but not peptide) bonds, in linear amidines"/>
    <property type="evidence" value="ECO:0007669"/>
    <property type="project" value="InterPro"/>
</dbReference>